<dbReference type="InterPro" id="IPR012337">
    <property type="entry name" value="RNaseH-like_sf"/>
</dbReference>
<name>A0A090XD75_IXORI</name>
<feature type="non-terminal residue" evidence="1">
    <location>
        <position position="1"/>
    </location>
</feature>
<sequence>DGASVMCGKHNSLFTRMKEVNPRLVLVKCLCHSLHLACNEAVDVLPTHIDYLVRETFNWFAHSPKRQQMYKAIYAAINSGESTKKLVGLSATRWLSIAGALQLIVDQWLELKTHFEVAKSQERCYSAKVLSEMYRDEQNRLLAMFLSPIVNEFNHVITCFSAKNPPAVLHADLSSFVVSLMKRVVMPNYASPECADWENECASCTC</sequence>
<keyword evidence="1" id="KW-0808">Transferase</keyword>
<dbReference type="PANTHER" id="PTHR37162">
    <property type="entry name" value="HAT FAMILY DIMERISATION DOMAINCONTAINING PROTEIN-RELATED"/>
    <property type="match status" value="1"/>
</dbReference>
<organism evidence="1">
    <name type="scientific">Ixodes ricinus</name>
    <name type="common">Common tick</name>
    <name type="synonym">Acarus ricinus</name>
    <dbReference type="NCBI Taxonomy" id="34613"/>
    <lineage>
        <taxon>Eukaryota</taxon>
        <taxon>Metazoa</taxon>
        <taxon>Ecdysozoa</taxon>
        <taxon>Arthropoda</taxon>
        <taxon>Chelicerata</taxon>
        <taxon>Arachnida</taxon>
        <taxon>Acari</taxon>
        <taxon>Parasitiformes</taxon>
        <taxon>Ixodida</taxon>
        <taxon>Ixodoidea</taxon>
        <taxon>Ixodidae</taxon>
        <taxon>Ixodinae</taxon>
        <taxon>Ixodes</taxon>
    </lineage>
</organism>
<proteinExistence type="evidence at transcript level"/>
<dbReference type="PANTHER" id="PTHR37162:SF1">
    <property type="entry name" value="BED-TYPE DOMAIN-CONTAINING PROTEIN"/>
    <property type="match status" value="1"/>
</dbReference>
<dbReference type="AlphaFoldDB" id="A0A090XD75"/>
<feature type="non-terminal residue" evidence="1">
    <location>
        <position position="206"/>
    </location>
</feature>
<reference evidence="1" key="1">
    <citation type="journal article" date="2015" name="PLoS Negl. Trop. Dis.">
        <title>Deep Sequencing Analysis of the Ixodes ricinus Haemocytome.</title>
        <authorList>
            <person name="Kotsyfakis M."/>
            <person name="Kopacek P."/>
            <person name="Franta Z."/>
            <person name="Pedra J.H."/>
            <person name="Ribeiro J.M."/>
        </authorList>
    </citation>
    <scope>NUCLEOTIDE SEQUENCE</scope>
</reference>
<dbReference type="SUPFAM" id="SSF53098">
    <property type="entry name" value="Ribonuclease H-like"/>
    <property type="match status" value="1"/>
</dbReference>
<protein>
    <submittedName>
        <fullName evidence="1">Putative 52 kDa repressor of the inhibitor of the protein kinase</fullName>
    </submittedName>
</protein>
<accession>A0A090XD75</accession>
<dbReference type="GO" id="GO:0016301">
    <property type="term" value="F:kinase activity"/>
    <property type="evidence" value="ECO:0007669"/>
    <property type="project" value="UniProtKB-KW"/>
</dbReference>
<evidence type="ECO:0000313" key="1">
    <source>
        <dbReference type="EMBL" id="JAC94674.1"/>
    </source>
</evidence>
<dbReference type="EMBL" id="GBIH01000036">
    <property type="protein sequence ID" value="JAC94674.1"/>
    <property type="molecule type" value="mRNA"/>
</dbReference>
<keyword evidence="1" id="KW-0418">Kinase</keyword>